<keyword evidence="2" id="KW-1185">Reference proteome</keyword>
<name>A0ACD3BCT7_9AGAR</name>
<proteinExistence type="predicted"/>
<gene>
    <name evidence="1" type="ORF">BDN72DRAFT_831789</name>
</gene>
<dbReference type="EMBL" id="ML208262">
    <property type="protein sequence ID" value="TFK75529.1"/>
    <property type="molecule type" value="Genomic_DNA"/>
</dbReference>
<organism evidence="1 2">
    <name type="scientific">Pluteus cervinus</name>
    <dbReference type="NCBI Taxonomy" id="181527"/>
    <lineage>
        <taxon>Eukaryota</taxon>
        <taxon>Fungi</taxon>
        <taxon>Dikarya</taxon>
        <taxon>Basidiomycota</taxon>
        <taxon>Agaricomycotina</taxon>
        <taxon>Agaricomycetes</taxon>
        <taxon>Agaricomycetidae</taxon>
        <taxon>Agaricales</taxon>
        <taxon>Pluteineae</taxon>
        <taxon>Pluteaceae</taxon>
        <taxon>Pluteus</taxon>
    </lineage>
</organism>
<accession>A0ACD3BCT7</accession>
<protein>
    <submittedName>
        <fullName evidence="1">Uncharacterized protein</fullName>
    </submittedName>
</protein>
<evidence type="ECO:0000313" key="2">
    <source>
        <dbReference type="Proteomes" id="UP000308600"/>
    </source>
</evidence>
<reference evidence="1 2" key="1">
    <citation type="journal article" date="2019" name="Nat. Ecol. Evol.">
        <title>Megaphylogeny resolves global patterns of mushroom evolution.</title>
        <authorList>
            <person name="Varga T."/>
            <person name="Krizsan K."/>
            <person name="Foldi C."/>
            <person name="Dima B."/>
            <person name="Sanchez-Garcia M."/>
            <person name="Sanchez-Ramirez S."/>
            <person name="Szollosi G.J."/>
            <person name="Szarkandi J.G."/>
            <person name="Papp V."/>
            <person name="Albert L."/>
            <person name="Andreopoulos W."/>
            <person name="Angelini C."/>
            <person name="Antonin V."/>
            <person name="Barry K.W."/>
            <person name="Bougher N.L."/>
            <person name="Buchanan P."/>
            <person name="Buyck B."/>
            <person name="Bense V."/>
            <person name="Catcheside P."/>
            <person name="Chovatia M."/>
            <person name="Cooper J."/>
            <person name="Damon W."/>
            <person name="Desjardin D."/>
            <person name="Finy P."/>
            <person name="Geml J."/>
            <person name="Haridas S."/>
            <person name="Hughes K."/>
            <person name="Justo A."/>
            <person name="Karasinski D."/>
            <person name="Kautmanova I."/>
            <person name="Kiss B."/>
            <person name="Kocsube S."/>
            <person name="Kotiranta H."/>
            <person name="LaButti K.M."/>
            <person name="Lechner B.E."/>
            <person name="Liimatainen K."/>
            <person name="Lipzen A."/>
            <person name="Lukacs Z."/>
            <person name="Mihaltcheva S."/>
            <person name="Morgado L.N."/>
            <person name="Niskanen T."/>
            <person name="Noordeloos M.E."/>
            <person name="Ohm R.A."/>
            <person name="Ortiz-Santana B."/>
            <person name="Ovrebo C."/>
            <person name="Racz N."/>
            <person name="Riley R."/>
            <person name="Savchenko A."/>
            <person name="Shiryaev A."/>
            <person name="Soop K."/>
            <person name="Spirin V."/>
            <person name="Szebenyi C."/>
            <person name="Tomsovsky M."/>
            <person name="Tulloss R.E."/>
            <person name="Uehling J."/>
            <person name="Grigoriev I.V."/>
            <person name="Vagvolgyi C."/>
            <person name="Papp T."/>
            <person name="Martin F.M."/>
            <person name="Miettinen O."/>
            <person name="Hibbett D.S."/>
            <person name="Nagy L.G."/>
        </authorList>
    </citation>
    <scope>NUCLEOTIDE SEQUENCE [LARGE SCALE GENOMIC DNA]</scope>
    <source>
        <strain evidence="1 2">NL-1719</strain>
    </source>
</reference>
<sequence length="161" mass="17976">MIYATRTNSMHFWGVPGLPNFLSPEGNAPNKSLVLTLDLDDVSTDDIGQSLEKYLKVQLASFMKQYQGELRLNAKNIEATLGRPNPFEVVLDLVRRTGNHLFVGVDNYTSPLGRITSSLEIHGTELSLYDLVFSPIDLAACNDTRFRVFVLGADVRVPIEY</sequence>
<evidence type="ECO:0000313" key="1">
    <source>
        <dbReference type="EMBL" id="TFK75529.1"/>
    </source>
</evidence>
<dbReference type="Proteomes" id="UP000308600">
    <property type="component" value="Unassembled WGS sequence"/>
</dbReference>